<accession>A0ABN1CE39</accession>
<dbReference type="Gene3D" id="3.90.79.10">
    <property type="entry name" value="Nucleoside Triphosphate Pyrophosphohydrolase"/>
    <property type="match status" value="1"/>
</dbReference>
<keyword evidence="2" id="KW-0378">Hydrolase</keyword>
<evidence type="ECO:0000256" key="1">
    <source>
        <dbReference type="ARBA" id="ARBA00001946"/>
    </source>
</evidence>
<feature type="domain" description="Nudix hydrolase" evidence="3">
    <location>
        <begin position="4"/>
        <end position="150"/>
    </location>
</feature>
<gene>
    <name evidence="4" type="ORF">GCM10008937_24870</name>
</gene>
<protein>
    <submittedName>
        <fullName evidence="4">NUDIX domain-containing protein</fullName>
    </submittedName>
</protein>
<dbReference type="InterPro" id="IPR015797">
    <property type="entry name" value="NUDIX_hydrolase-like_dom_sf"/>
</dbReference>
<dbReference type="Pfam" id="PF00293">
    <property type="entry name" value="NUDIX"/>
    <property type="match status" value="1"/>
</dbReference>
<sequence>MQPSNRRPFDIRLPLGDVKFSVRVAVLCTRGDRLLTNTEPGIGFHYLPGGAVTTDEDSATAAAREWTEETGLPPGPLRLVGVVESFFGPANHRQHEIGFYYHTPAPAELPDNPFTVQDNPGVTCHWLPMNDTESTPVYPLVIRDLLDVPPGEIRHIVNREG</sequence>
<dbReference type="PANTHER" id="PTHR43046">
    <property type="entry name" value="GDP-MANNOSE MANNOSYL HYDROLASE"/>
    <property type="match status" value="1"/>
</dbReference>
<comment type="caution">
    <text evidence="4">The sequence shown here is derived from an EMBL/GenBank/DDBJ whole genome shotgun (WGS) entry which is preliminary data.</text>
</comment>
<dbReference type="InterPro" id="IPR000086">
    <property type="entry name" value="NUDIX_hydrolase_dom"/>
</dbReference>
<dbReference type="CDD" id="cd04688">
    <property type="entry name" value="NUDIX_Hydrolase"/>
    <property type="match status" value="1"/>
</dbReference>
<evidence type="ECO:0000313" key="4">
    <source>
        <dbReference type="EMBL" id="GAA0516237.1"/>
    </source>
</evidence>
<dbReference type="EMBL" id="BAAADB010000025">
    <property type="protein sequence ID" value="GAA0516237.1"/>
    <property type="molecule type" value="Genomic_DNA"/>
</dbReference>
<dbReference type="PROSITE" id="PS51462">
    <property type="entry name" value="NUDIX"/>
    <property type="match status" value="1"/>
</dbReference>
<proteinExistence type="predicted"/>
<comment type="cofactor">
    <cofactor evidence="1">
        <name>Mg(2+)</name>
        <dbReference type="ChEBI" id="CHEBI:18420"/>
    </cofactor>
</comment>
<keyword evidence="5" id="KW-1185">Reference proteome</keyword>
<evidence type="ECO:0000313" key="5">
    <source>
        <dbReference type="Proteomes" id="UP001500191"/>
    </source>
</evidence>
<organism evidence="4 5">
    <name type="scientific">Deinococcus depolymerans</name>
    <dbReference type="NCBI Taxonomy" id="392408"/>
    <lineage>
        <taxon>Bacteria</taxon>
        <taxon>Thermotogati</taxon>
        <taxon>Deinococcota</taxon>
        <taxon>Deinococci</taxon>
        <taxon>Deinococcales</taxon>
        <taxon>Deinococcaceae</taxon>
        <taxon>Deinococcus</taxon>
    </lineage>
</organism>
<dbReference type="Proteomes" id="UP001500191">
    <property type="component" value="Unassembled WGS sequence"/>
</dbReference>
<dbReference type="SUPFAM" id="SSF55811">
    <property type="entry name" value="Nudix"/>
    <property type="match status" value="1"/>
</dbReference>
<evidence type="ECO:0000259" key="3">
    <source>
        <dbReference type="PROSITE" id="PS51462"/>
    </source>
</evidence>
<dbReference type="PANTHER" id="PTHR43046:SF16">
    <property type="entry name" value="ADP-RIBOSE PYROPHOSPHATASE YJHB-RELATED"/>
    <property type="match status" value="1"/>
</dbReference>
<evidence type="ECO:0000256" key="2">
    <source>
        <dbReference type="ARBA" id="ARBA00022801"/>
    </source>
</evidence>
<name>A0ABN1CE39_9DEIO</name>
<reference evidence="4 5" key="1">
    <citation type="journal article" date="2019" name="Int. J. Syst. Evol. Microbiol.">
        <title>The Global Catalogue of Microorganisms (GCM) 10K type strain sequencing project: providing services to taxonomists for standard genome sequencing and annotation.</title>
        <authorList>
            <consortium name="The Broad Institute Genomics Platform"/>
            <consortium name="The Broad Institute Genome Sequencing Center for Infectious Disease"/>
            <person name="Wu L."/>
            <person name="Ma J."/>
        </authorList>
    </citation>
    <scope>NUCLEOTIDE SEQUENCE [LARGE SCALE GENOMIC DNA]</scope>
    <source>
        <strain evidence="4 5">JCM 14368</strain>
    </source>
</reference>